<sequence length="270" mass="30732">MEHINVIGEGSTAQVVALSSKKVAKLFYEDVSDASIEQEFVVGKMISNSGLPAPSVCKSGTIADRRALIYERIEGTTVTSLLESKPWLILRLLKQMAHLQVNIHEKTFSRLPSQRDVLLRKIDSADALNNEVKIKIYDFLRTLPDGESLCHGDFHPDNILLSGNDPTIIDWADATKGNREADLARTLLILCFGGLSKYTSSLKYRTMLYVRKLLAKYYKHRYNRQYSFSKSSLRKWMVINAAARLSEKLPHHEIKQLVSLIETYVKDKRF</sequence>
<evidence type="ECO:0000313" key="3">
    <source>
        <dbReference type="Proteomes" id="UP000076567"/>
    </source>
</evidence>
<dbReference type="Pfam" id="PF01636">
    <property type="entry name" value="APH"/>
    <property type="match status" value="1"/>
</dbReference>
<comment type="caution">
    <text evidence="2">The sequence shown here is derived from an EMBL/GenBank/DDBJ whole genome shotgun (WGS) entry which is preliminary data.</text>
</comment>
<feature type="domain" description="Aminoglycoside phosphotransferase" evidence="1">
    <location>
        <begin position="4"/>
        <end position="192"/>
    </location>
</feature>
<name>A0A161RWD0_9BACL</name>
<dbReference type="Gene3D" id="3.90.1200.10">
    <property type="match status" value="1"/>
</dbReference>
<proteinExistence type="predicted"/>
<dbReference type="InterPro" id="IPR011009">
    <property type="entry name" value="Kinase-like_dom_sf"/>
</dbReference>
<dbReference type="InterPro" id="IPR051678">
    <property type="entry name" value="AGP_Transferase"/>
</dbReference>
<accession>A0A161RWD0</accession>
<dbReference type="InterPro" id="IPR002575">
    <property type="entry name" value="Aminoglycoside_PTrfase"/>
</dbReference>
<evidence type="ECO:0000259" key="1">
    <source>
        <dbReference type="Pfam" id="PF01636"/>
    </source>
</evidence>
<dbReference type="PANTHER" id="PTHR21310">
    <property type="entry name" value="AMINOGLYCOSIDE PHOSPHOTRANSFERASE-RELATED-RELATED"/>
    <property type="match status" value="1"/>
</dbReference>
<dbReference type="SUPFAM" id="SSF56112">
    <property type="entry name" value="Protein kinase-like (PK-like)"/>
    <property type="match status" value="1"/>
</dbReference>
<gene>
    <name evidence="2" type="ORF">AWM68_01365</name>
</gene>
<organism evidence="2 3">
    <name type="scientific">Fictibacillus phosphorivorans</name>
    <dbReference type="NCBI Taxonomy" id="1221500"/>
    <lineage>
        <taxon>Bacteria</taxon>
        <taxon>Bacillati</taxon>
        <taxon>Bacillota</taxon>
        <taxon>Bacilli</taxon>
        <taxon>Bacillales</taxon>
        <taxon>Fictibacillaceae</taxon>
        <taxon>Fictibacillus</taxon>
    </lineage>
</organism>
<reference evidence="3" key="1">
    <citation type="submission" date="2016-01" db="EMBL/GenBank/DDBJ databases">
        <title>Draft genome of Chromobacterium sp. F49.</title>
        <authorList>
            <person name="Hong K.W."/>
        </authorList>
    </citation>
    <scope>NUCLEOTIDE SEQUENCE [LARGE SCALE GENOMIC DNA]</scope>
    <source>
        <strain evidence="3">P7IIIA</strain>
    </source>
</reference>
<dbReference type="RefSeq" id="WP_066236293.1">
    <property type="nucleotide sequence ID" value="NZ_LRFC01000001.1"/>
</dbReference>
<protein>
    <recommendedName>
        <fullName evidence="1">Aminoglycoside phosphotransferase domain-containing protein</fullName>
    </recommendedName>
</protein>
<evidence type="ECO:0000313" key="2">
    <source>
        <dbReference type="EMBL" id="KZE68946.1"/>
    </source>
</evidence>
<dbReference type="AlphaFoldDB" id="A0A161RWD0"/>
<keyword evidence="3" id="KW-1185">Reference proteome</keyword>
<dbReference type="EMBL" id="LRFC01000001">
    <property type="protein sequence ID" value="KZE68946.1"/>
    <property type="molecule type" value="Genomic_DNA"/>
</dbReference>
<dbReference type="Proteomes" id="UP000076567">
    <property type="component" value="Unassembled WGS sequence"/>
</dbReference>
<dbReference type="OrthoDB" id="9800774at2"/>